<protein>
    <submittedName>
        <fullName evidence="3">ParB-like nuclease domain-containing protein</fullName>
    </submittedName>
</protein>
<dbReference type="EMBL" id="FRCP01000016">
    <property type="protein sequence ID" value="SHM77330.1"/>
    <property type="molecule type" value="Genomic_DNA"/>
</dbReference>
<dbReference type="SUPFAM" id="SSF110849">
    <property type="entry name" value="ParB/Sulfiredoxin"/>
    <property type="match status" value="1"/>
</dbReference>
<dbReference type="SUPFAM" id="SSF88697">
    <property type="entry name" value="PUA domain-like"/>
    <property type="match status" value="1"/>
</dbReference>
<evidence type="ECO:0000313" key="3">
    <source>
        <dbReference type="EMBL" id="SHM77330.1"/>
    </source>
</evidence>
<sequence>MIMPRIGIGSKLNNASKMAAVDTSEYIKVRLDPKKLVPSEKNFYSMQNIEELADNMLIVGQLQEIVVGRVNGVDKIIVGHRRTLAAVLNQDRGQAEFDFVDCKMKEMNETMFMLTLLSANAFNRKLSDWELIEQARLFKDYLIQAKEEGMTIPGKMRDYIASAMGVSNGKMGQIEKINNSLCEEGKEALRKGDMSFDKAYNTARLPEQEQMAVVEDKKLLSKDVKAIVESKYKESEQERQEQQEEIDSTNISEVEEKVCEGNCFFCEIDQCNSKQEKRYYCMFDSEKRCSIYGARKVAIETLRIKCESTCCMNCKLECEARCNHSQHNMVSDSDTEEVKEVVHEIKIANCYFEDVKNEIKRFELRKNDRNYKVGDRLKMMEFKDGEYTGRVINAVVTFILKDYEGIKEGYCILSVKLL</sequence>
<dbReference type="STRING" id="1120996.SAMN02746066_03260"/>
<accession>A0A1M7LH34</accession>
<dbReference type="AlphaFoldDB" id="A0A1M7LH34"/>
<keyword evidence="1" id="KW-0175">Coiled coil</keyword>
<proteinExistence type="predicted"/>
<dbReference type="Pfam" id="PF12961">
    <property type="entry name" value="DUF3850"/>
    <property type="match status" value="1"/>
</dbReference>
<keyword evidence="4" id="KW-1185">Reference proteome</keyword>
<dbReference type="PANTHER" id="PTHR33375:SF1">
    <property type="entry name" value="CHROMOSOME-PARTITIONING PROTEIN PARB-RELATED"/>
    <property type="match status" value="1"/>
</dbReference>
<evidence type="ECO:0000259" key="2">
    <source>
        <dbReference type="SMART" id="SM00470"/>
    </source>
</evidence>
<gene>
    <name evidence="3" type="ORF">SAMN02746066_03260</name>
</gene>
<dbReference type="GO" id="GO:0007059">
    <property type="term" value="P:chromosome segregation"/>
    <property type="evidence" value="ECO:0007669"/>
    <property type="project" value="TreeGrafter"/>
</dbReference>
<dbReference type="Gene3D" id="1.10.10.2830">
    <property type="match status" value="1"/>
</dbReference>
<dbReference type="Gene3D" id="3.90.1530.30">
    <property type="match status" value="1"/>
</dbReference>
<dbReference type="OrthoDB" id="1700487at2"/>
<name>A0A1M7LH34_9FIRM</name>
<dbReference type="GO" id="GO:0005694">
    <property type="term" value="C:chromosome"/>
    <property type="evidence" value="ECO:0007669"/>
    <property type="project" value="TreeGrafter"/>
</dbReference>
<dbReference type="PANTHER" id="PTHR33375">
    <property type="entry name" value="CHROMOSOME-PARTITIONING PROTEIN PARB-RELATED"/>
    <property type="match status" value="1"/>
</dbReference>
<dbReference type="InterPro" id="IPR050336">
    <property type="entry name" value="Chromosome_partition/occlusion"/>
</dbReference>
<reference evidence="3 4" key="1">
    <citation type="submission" date="2016-11" db="EMBL/GenBank/DDBJ databases">
        <authorList>
            <person name="Jaros S."/>
            <person name="Januszkiewicz K."/>
            <person name="Wedrychowicz H."/>
        </authorList>
    </citation>
    <scope>NUCLEOTIDE SEQUENCE [LARGE SCALE GENOMIC DNA]</scope>
    <source>
        <strain evidence="3 4">DSM 15930</strain>
    </source>
</reference>
<dbReference type="Pfam" id="PF02195">
    <property type="entry name" value="ParB_N"/>
    <property type="match status" value="1"/>
</dbReference>
<dbReference type="InterPro" id="IPR039440">
    <property type="entry name" value="DUF3850"/>
</dbReference>
<dbReference type="InterPro" id="IPR036086">
    <property type="entry name" value="ParB/Sulfiredoxin_sf"/>
</dbReference>
<feature type="coiled-coil region" evidence="1">
    <location>
        <begin position="225"/>
        <end position="252"/>
    </location>
</feature>
<feature type="domain" description="ParB-like N-terminal" evidence="2">
    <location>
        <begin position="29"/>
        <end position="120"/>
    </location>
</feature>
<dbReference type="Gene3D" id="2.30.130.30">
    <property type="entry name" value="Hypothetical protein"/>
    <property type="match status" value="1"/>
</dbReference>
<evidence type="ECO:0000313" key="4">
    <source>
        <dbReference type="Proteomes" id="UP000184038"/>
    </source>
</evidence>
<organism evidence="3 4">
    <name type="scientific">Anaerosporobacter mobilis DSM 15930</name>
    <dbReference type="NCBI Taxonomy" id="1120996"/>
    <lineage>
        <taxon>Bacteria</taxon>
        <taxon>Bacillati</taxon>
        <taxon>Bacillota</taxon>
        <taxon>Clostridia</taxon>
        <taxon>Lachnospirales</taxon>
        <taxon>Lachnospiraceae</taxon>
        <taxon>Anaerosporobacter</taxon>
    </lineage>
</organism>
<dbReference type="Proteomes" id="UP000184038">
    <property type="component" value="Unassembled WGS sequence"/>
</dbReference>
<dbReference type="InterPro" id="IPR015947">
    <property type="entry name" value="PUA-like_sf"/>
</dbReference>
<dbReference type="SMART" id="SM00470">
    <property type="entry name" value="ParB"/>
    <property type="match status" value="1"/>
</dbReference>
<dbReference type="InterPro" id="IPR003115">
    <property type="entry name" value="ParB_N"/>
</dbReference>
<evidence type="ECO:0000256" key="1">
    <source>
        <dbReference type="SAM" id="Coils"/>
    </source>
</evidence>